<comment type="caution">
    <text evidence="9">The sequence shown here is derived from an EMBL/GenBank/DDBJ whole genome shotgun (WGS) entry which is preliminary data.</text>
</comment>
<feature type="transmembrane region" description="Helical" evidence="8">
    <location>
        <begin position="279"/>
        <end position="309"/>
    </location>
</feature>
<evidence type="ECO:0000256" key="6">
    <source>
        <dbReference type="ARBA" id="ARBA00022989"/>
    </source>
</evidence>
<evidence type="ECO:0000256" key="7">
    <source>
        <dbReference type="ARBA" id="ARBA00023136"/>
    </source>
</evidence>
<proteinExistence type="inferred from homology"/>
<dbReference type="PANTHER" id="PTHR21716:SF53">
    <property type="entry name" value="PERMEASE PERM-RELATED"/>
    <property type="match status" value="1"/>
</dbReference>
<accession>A0A1F5Z172</accession>
<feature type="transmembrane region" description="Helical" evidence="8">
    <location>
        <begin position="33"/>
        <end position="51"/>
    </location>
</feature>
<keyword evidence="7 8" id="KW-0472">Membrane</keyword>
<sequence>MDEKRILYILLSIIAGLYLLQITWGFLAMFSDIFLILILSWLLSFILEPVVRSITQKNTSRLVAASIVYVFLGIFLFILGMVIVPTIISQLTIILGAIPDLARTAPEWLQQFVTATLSNAVAIAQNITAAIFNLVLVLIFSFYFLIERDRISKLIYDLLPDDWESNFRFLEKVVNTSFAGFLRVQVALGAVVGITTYLVLTIMGINYALTASFAAGILAIVPVVGPALAVLPPILPALMTSVNTGLITFVVLFLLQQIIYNVVSPKVIGETLKLHPIFVLISFIVGFKIAGFWGAVFAVPITSAFVIIIQEFIYHNKK</sequence>
<protein>
    <recommendedName>
        <fullName evidence="11">AI-2E family transporter</fullName>
    </recommendedName>
</protein>
<dbReference type="STRING" id="1798377.A2872_02630"/>
<dbReference type="Pfam" id="PF01594">
    <property type="entry name" value="AI-2E_transport"/>
    <property type="match status" value="1"/>
</dbReference>
<dbReference type="EMBL" id="MFJG01000026">
    <property type="protein sequence ID" value="OGG05872.1"/>
    <property type="molecule type" value="Genomic_DNA"/>
</dbReference>
<organism evidence="9 10">
    <name type="scientific">Candidatus Gottesmanbacteria bacterium RIFCSPHIGHO2_01_FULL_42_12</name>
    <dbReference type="NCBI Taxonomy" id="1798377"/>
    <lineage>
        <taxon>Bacteria</taxon>
        <taxon>Candidatus Gottesmaniibacteriota</taxon>
    </lineage>
</organism>
<evidence type="ECO:0008006" key="11">
    <source>
        <dbReference type="Google" id="ProtNLM"/>
    </source>
</evidence>
<evidence type="ECO:0000256" key="8">
    <source>
        <dbReference type="SAM" id="Phobius"/>
    </source>
</evidence>
<comment type="similarity">
    <text evidence="2">Belongs to the autoinducer-2 exporter (AI-2E) (TC 2.A.86) family.</text>
</comment>
<name>A0A1F5Z172_9BACT</name>
<evidence type="ECO:0000256" key="4">
    <source>
        <dbReference type="ARBA" id="ARBA00022475"/>
    </source>
</evidence>
<comment type="subcellular location">
    <subcellularLocation>
        <location evidence="1">Cell membrane</location>
        <topology evidence="1">Multi-pass membrane protein</topology>
    </subcellularLocation>
</comment>
<feature type="transmembrane region" description="Helical" evidence="8">
    <location>
        <begin position="238"/>
        <end position="259"/>
    </location>
</feature>
<evidence type="ECO:0000313" key="10">
    <source>
        <dbReference type="Proteomes" id="UP000178681"/>
    </source>
</evidence>
<feature type="transmembrane region" description="Helical" evidence="8">
    <location>
        <begin position="211"/>
        <end position="231"/>
    </location>
</feature>
<evidence type="ECO:0000256" key="5">
    <source>
        <dbReference type="ARBA" id="ARBA00022692"/>
    </source>
</evidence>
<evidence type="ECO:0000313" key="9">
    <source>
        <dbReference type="EMBL" id="OGG05872.1"/>
    </source>
</evidence>
<gene>
    <name evidence="9" type="ORF">A2872_02630</name>
</gene>
<dbReference type="InterPro" id="IPR002549">
    <property type="entry name" value="AI-2E-like"/>
</dbReference>
<dbReference type="GO" id="GO:0055085">
    <property type="term" value="P:transmembrane transport"/>
    <property type="evidence" value="ECO:0007669"/>
    <property type="project" value="TreeGrafter"/>
</dbReference>
<feature type="transmembrane region" description="Helical" evidence="8">
    <location>
        <begin position="63"/>
        <end position="88"/>
    </location>
</feature>
<keyword evidence="6 8" id="KW-1133">Transmembrane helix</keyword>
<keyword evidence="4" id="KW-1003">Cell membrane</keyword>
<keyword evidence="5 8" id="KW-0812">Transmembrane</keyword>
<dbReference type="Proteomes" id="UP000178681">
    <property type="component" value="Unassembled WGS sequence"/>
</dbReference>
<dbReference type="AlphaFoldDB" id="A0A1F5Z172"/>
<evidence type="ECO:0000256" key="2">
    <source>
        <dbReference type="ARBA" id="ARBA00009773"/>
    </source>
</evidence>
<feature type="transmembrane region" description="Helical" evidence="8">
    <location>
        <begin position="127"/>
        <end position="146"/>
    </location>
</feature>
<dbReference type="PANTHER" id="PTHR21716">
    <property type="entry name" value="TRANSMEMBRANE PROTEIN"/>
    <property type="match status" value="1"/>
</dbReference>
<evidence type="ECO:0000256" key="3">
    <source>
        <dbReference type="ARBA" id="ARBA00022448"/>
    </source>
</evidence>
<feature type="transmembrane region" description="Helical" evidence="8">
    <location>
        <begin position="7"/>
        <end position="27"/>
    </location>
</feature>
<feature type="transmembrane region" description="Helical" evidence="8">
    <location>
        <begin position="186"/>
        <end position="205"/>
    </location>
</feature>
<keyword evidence="3" id="KW-0813">Transport</keyword>
<reference evidence="9 10" key="1">
    <citation type="journal article" date="2016" name="Nat. Commun.">
        <title>Thousands of microbial genomes shed light on interconnected biogeochemical processes in an aquifer system.</title>
        <authorList>
            <person name="Anantharaman K."/>
            <person name="Brown C.T."/>
            <person name="Hug L.A."/>
            <person name="Sharon I."/>
            <person name="Castelle C.J."/>
            <person name="Probst A.J."/>
            <person name="Thomas B.C."/>
            <person name="Singh A."/>
            <person name="Wilkins M.J."/>
            <person name="Karaoz U."/>
            <person name="Brodie E.L."/>
            <person name="Williams K.H."/>
            <person name="Hubbard S.S."/>
            <person name="Banfield J.F."/>
        </authorList>
    </citation>
    <scope>NUCLEOTIDE SEQUENCE [LARGE SCALE GENOMIC DNA]</scope>
</reference>
<evidence type="ECO:0000256" key="1">
    <source>
        <dbReference type="ARBA" id="ARBA00004651"/>
    </source>
</evidence>
<dbReference type="GO" id="GO:0005886">
    <property type="term" value="C:plasma membrane"/>
    <property type="evidence" value="ECO:0007669"/>
    <property type="project" value="UniProtKB-SubCell"/>
</dbReference>